<dbReference type="VEuPathDB" id="FungiDB:SPBR_08351"/>
<keyword evidence="2" id="KW-0808">Transferase</keyword>
<dbReference type="SUPFAM" id="SSF55729">
    <property type="entry name" value="Acyl-CoA N-acyltransferases (Nat)"/>
    <property type="match status" value="1"/>
</dbReference>
<feature type="domain" description="N-acetyltransferase" evidence="1">
    <location>
        <begin position="193"/>
        <end position="353"/>
    </location>
</feature>
<dbReference type="InterPro" id="IPR000182">
    <property type="entry name" value="GNAT_dom"/>
</dbReference>
<dbReference type="Proteomes" id="UP000031575">
    <property type="component" value="Unassembled WGS sequence"/>
</dbReference>
<sequence>MESPELRDISRRRGAVLVQDLQECLPLTTTLGEGDLLYLLTPAAVPIELPAPGAPAEDPFEPLGKALAEYHPWVRHIPYVARDGITQYHANHLTLAKAVIFVITGPPHGGQPSQVALSQIVRSIAPDRPHIVLVCCSLNILGPSDGFFPTLIEAQDYSVGRLECAADIIFLPRGTRRPGPMLVMESPQPRWLVEEWDILKDAPATHDLWCKCVPQRFRIDIAGLQRLLNRPGYSKHFVVHDPQTREVLGFCATYTAFIDQNDSTWVGCIAALLVQPSHRGRGVGTALHYHALRKLAEHRVTRLQLGSTFPRLLFGLPFEMESEDWFRRRGWRIDDSDLPGSGQEACDWVLDFSDWRAAGLSDGGFTFRRCQINEFDRVLEFVARESARKDNVGWYDQYYQLAGTTDIHDILLVLEGPQIVATALSYVPRNGSRVAEDLPWARTISDLVGGVACICITDDFLSAAHTRDSVIIRLMNYCVQVLESQGMEKMFLDAVRGGAEGFQAIEMGQLQARVA</sequence>
<dbReference type="GO" id="GO:0016747">
    <property type="term" value="F:acyltransferase activity, transferring groups other than amino-acyl groups"/>
    <property type="evidence" value="ECO:0007669"/>
    <property type="project" value="InterPro"/>
</dbReference>
<dbReference type="AlphaFoldDB" id="A0A0C2IIV9"/>
<evidence type="ECO:0000259" key="1">
    <source>
        <dbReference type="PROSITE" id="PS51186"/>
    </source>
</evidence>
<evidence type="ECO:0000313" key="2">
    <source>
        <dbReference type="EMBL" id="KIH86930.1"/>
    </source>
</evidence>
<accession>A0A0C2IIV9</accession>
<dbReference type="Pfam" id="PF00583">
    <property type="entry name" value="Acetyltransf_1"/>
    <property type="match status" value="1"/>
</dbReference>
<keyword evidence="3" id="KW-1185">Reference proteome</keyword>
<dbReference type="GeneID" id="63681510"/>
<dbReference type="PROSITE" id="PS51186">
    <property type="entry name" value="GNAT"/>
    <property type="match status" value="1"/>
</dbReference>
<gene>
    <name evidence="2" type="ORF">SPBR_08351</name>
</gene>
<evidence type="ECO:0000313" key="3">
    <source>
        <dbReference type="Proteomes" id="UP000031575"/>
    </source>
</evidence>
<dbReference type="CDD" id="cd04301">
    <property type="entry name" value="NAT_SF"/>
    <property type="match status" value="1"/>
</dbReference>
<proteinExistence type="predicted"/>
<dbReference type="RefSeq" id="XP_040614940.1">
    <property type="nucleotide sequence ID" value="XM_040766589.1"/>
</dbReference>
<organism evidence="2 3">
    <name type="scientific">Sporothrix brasiliensis 5110</name>
    <dbReference type="NCBI Taxonomy" id="1398154"/>
    <lineage>
        <taxon>Eukaryota</taxon>
        <taxon>Fungi</taxon>
        <taxon>Dikarya</taxon>
        <taxon>Ascomycota</taxon>
        <taxon>Pezizomycotina</taxon>
        <taxon>Sordariomycetes</taxon>
        <taxon>Sordariomycetidae</taxon>
        <taxon>Ophiostomatales</taxon>
        <taxon>Ophiostomataceae</taxon>
        <taxon>Sporothrix</taxon>
    </lineage>
</organism>
<dbReference type="EMBL" id="AWTV01000011">
    <property type="protein sequence ID" value="KIH86930.1"/>
    <property type="molecule type" value="Genomic_DNA"/>
</dbReference>
<name>A0A0C2IIV9_9PEZI</name>
<dbReference type="InterPro" id="IPR016181">
    <property type="entry name" value="Acyl_CoA_acyltransferase"/>
</dbReference>
<protein>
    <submittedName>
        <fullName evidence="2">Beta-n-acetyltransferase</fullName>
    </submittedName>
</protein>
<dbReference type="Gene3D" id="3.40.630.30">
    <property type="match status" value="1"/>
</dbReference>
<reference evidence="2 3" key="1">
    <citation type="journal article" date="2014" name="BMC Genomics">
        <title>Comparative genomics of the major fungal agents of human and animal Sporotrichosis: Sporothrix schenckii and Sporothrix brasiliensis.</title>
        <authorList>
            <person name="Teixeira M.M."/>
            <person name="de Almeida L.G."/>
            <person name="Kubitschek-Barreira P."/>
            <person name="Alves F.L."/>
            <person name="Kioshima E.S."/>
            <person name="Abadio A.K."/>
            <person name="Fernandes L."/>
            <person name="Derengowski L.S."/>
            <person name="Ferreira K.S."/>
            <person name="Souza R.C."/>
            <person name="Ruiz J.C."/>
            <person name="de Andrade N.C."/>
            <person name="Paes H.C."/>
            <person name="Nicola A.M."/>
            <person name="Albuquerque P."/>
            <person name="Gerber A.L."/>
            <person name="Martins V.P."/>
            <person name="Peconick L.D."/>
            <person name="Neto A.V."/>
            <person name="Chaucanez C.B."/>
            <person name="Silva P.A."/>
            <person name="Cunha O.L."/>
            <person name="de Oliveira F.F."/>
            <person name="dos Santos T.C."/>
            <person name="Barros A.L."/>
            <person name="Soares M.A."/>
            <person name="de Oliveira L.M."/>
            <person name="Marini M.M."/>
            <person name="Villalobos-Duno H."/>
            <person name="Cunha M.M."/>
            <person name="de Hoog S."/>
            <person name="da Silveira J.F."/>
            <person name="Henrissat B."/>
            <person name="Nino-Vega G.A."/>
            <person name="Cisalpino P.S."/>
            <person name="Mora-Montes H.M."/>
            <person name="Almeida S.R."/>
            <person name="Stajich J.E."/>
            <person name="Lopes-Bezerra L.M."/>
            <person name="Vasconcelos A.T."/>
            <person name="Felipe M.S."/>
        </authorList>
    </citation>
    <scope>NUCLEOTIDE SEQUENCE [LARGE SCALE GENOMIC DNA]</scope>
    <source>
        <strain evidence="2 3">5110</strain>
    </source>
</reference>
<comment type="caution">
    <text evidence="2">The sequence shown here is derived from an EMBL/GenBank/DDBJ whole genome shotgun (WGS) entry which is preliminary data.</text>
</comment>
<dbReference type="HOGENOM" id="CLU_023475_0_0_1"/>
<dbReference type="OrthoDB" id="47059at2759"/>